<sequence length="210" mass="22078">MNENGSERAVNVTRLWSGGLATAVVAALVIFAGTLVVRGVFGIPVLAPEEAGHLGDAGTVGYALLAGVVALLATALLHLLLLSAPRALSFFGWIVGLATAIAAVTPFTQGAELSSQIATGLINLVCGIAIVSLLRGVGRTAVISRVPATPDHRPGRALRHEGVLPDVSQREYDPARYRAMEEDAEYDAARGRAEAQRAEEERARYGTRDE</sequence>
<organism evidence="3 4">
    <name type="scientific">Nocardiopsis metallicus</name>
    <dbReference type="NCBI Taxonomy" id="179819"/>
    <lineage>
        <taxon>Bacteria</taxon>
        <taxon>Bacillati</taxon>
        <taxon>Actinomycetota</taxon>
        <taxon>Actinomycetes</taxon>
        <taxon>Streptosporangiales</taxon>
        <taxon>Nocardiopsidaceae</taxon>
        <taxon>Nocardiopsis</taxon>
    </lineage>
</organism>
<dbReference type="Pfam" id="PF19545">
    <property type="entry name" value="DUF6069"/>
    <property type="match status" value="1"/>
</dbReference>
<feature type="transmembrane region" description="Helical" evidence="2">
    <location>
        <begin position="113"/>
        <end position="134"/>
    </location>
</feature>
<feature type="transmembrane region" description="Helical" evidence="2">
    <location>
        <begin position="61"/>
        <end position="81"/>
    </location>
</feature>
<comment type="caution">
    <text evidence="3">The sequence shown here is derived from an EMBL/GenBank/DDBJ whole genome shotgun (WGS) entry which is preliminary data.</text>
</comment>
<reference evidence="3 4" key="1">
    <citation type="submission" date="2020-08" db="EMBL/GenBank/DDBJ databases">
        <title>Sequencing the genomes of 1000 actinobacteria strains.</title>
        <authorList>
            <person name="Klenk H.-P."/>
        </authorList>
    </citation>
    <scope>NUCLEOTIDE SEQUENCE [LARGE SCALE GENOMIC DNA]</scope>
    <source>
        <strain evidence="3 4">DSM 44598</strain>
    </source>
</reference>
<keyword evidence="2" id="KW-0472">Membrane</keyword>
<proteinExistence type="predicted"/>
<keyword evidence="4" id="KW-1185">Reference proteome</keyword>
<feature type="transmembrane region" description="Helical" evidence="2">
    <location>
        <begin position="88"/>
        <end position="107"/>
    </location>
</feature>
<name>A0A840WJ25_9ACTN</name>
<feature type="region of interest" description="Disordered" evidence="1">
    <location>
        <begin position="183"/>
        <end position="210"/>
    </location>
</feature>
<accession>A0A840WJ25</accession>
<dbReference type="InterPro" id="IPR045713">
    <property type="entry name" value="DUF6069"/>
</dbReference>
<protein>
    <submittedName>
        <fullName evidence="3">Uncharacterized protein</fullName>
    </submittedName>
</protein>
<gene>
    <name evidence="3" type="ORF">HNR07_004128</name>
</gene>
<keyword evidence="2" id="KW-1133">Transmembrane helix</keyword>
<keyword evidence="2" id="KW-0812">Transmembrane</keyword>
<evidence type="ECO:0000256" key="2">
    <source>
        <dbReference type="SAM" id="Phobius"/>
    </source>
</evidence>
<feature type="transmembrane region" description="Helical" evidence="2">
    <location>
        <begin position="20"/>
        <end position="41"/>
    </location>
</feature>
<dbReference type="Proteomes" id="UP000579647">
    <property type="component" value="Unassembled WGS sequence"/>
</dbReference>
<dbReference type="EMBL" id="JACHDO010000001">
    <property type="protein sequence ID" value="MBB5492991.1"/>
    <property type="molecule type" value="Genomic_DNA"/>
</dbReference>
<dbReference type="RefSeq" id="WP_184366326.1">
    <property type="nucleotide sequence ID" value="NZ_BAAAKM010000032.1"/>
</dbReference>
<evidence type="ECO:0000313" key="3">
    <source>
        <dbReference type="EMBL" id="MBB5492991.1"/>
    </source>
</evidence>
<dbReference type="AlphaFoldDB" id="A0A840WJ25"/>
<evidence type="ECO:0000313" key="4">
    <source>
        <dbReference type="Proteomes" id="UP000579647"/>
    </source>
</evidence>
<evidence type="ECO:0000256" key="1">
    <source>
        <dbReference type="SAM" id="MobiDB-lite"/>
    </source>
</evidence>